<proteinExistence type="predicted"/>
<dbReference type="RefSeq" id="WP_188457633.1">
    <property type="nucleotide sequence ID" value="NZ_BMGM01000002.1"/>
</dbReference>
<sequence length="453" mass="52140">MNKSLFSEFEEVSAKAWKQQIQVELKGADFNEKLVTHTENSIDIKPFYHSEDVEEFSSVASSEWKICQGFLFDEKTEINNIIDAVNRGAEQVLLRVASTSTPLHSIITALNEKEVKPIIEFKKVHFSELQKLISDFTGKAVFVIDPLAKLGKTGNWYANQKTDFQFLKEISAQENYNITLQLKHYQQAGATHVQQLAYAMAHLNEYLNVADNQSYLQQIKSLHLQVAIGGNYFFEIAKLRALRILMFSLLSEYQLEIPIKITAEPSQRNKTLYDYNVNMLRTTTECMSAILGGADVVCNLNYDTIYQNENEFADRISRNQLLILKNESYFDKVQNPADGSYYIEKIKQQLQEQALEIFKDLEQGGGLIQQLFEGKIQKKIKEQDAKEREEISAGKKKLVGTNAYENKDERLNLAFEKNPFLEKQPRKTLIEPILECRVAEDVEKERMTKTQQD</sequence>
<protein>
    <submittedName>
        <fullName evidence="2">Methylmalonyl-CoA mutase</fullName>
    </submittedName>
</protein>
<dbReference type="PANTHER" id="PTHR48101">
    <property type="entry name" value="METHYLMALONYL-COA MUTASE, MITOCHONDRIAL-RELATED"/>
    <property type="match status" value="1"/>
</dbReference>
<reference evidence="3" key="1">
    <citation type="journal article" date="2019" name="Int. J. Syst. Evol. Microbiol.">
        <title>The Global Catalogue of Microorganisms (GCM) 10K type strain sequencing project: providing services to taxonomists for standard genome sequencing and annotation.</title>
        <authorList>
            <consortium name="The Broad Institute Genomics Platform"/>
            <consortium name="The Broad Institute Genome Sequencing Center for Infectious Disease"/>
            <person name="Wu L."/>
            <person name="Ma J."/>
        </authorList>
    </citation>
    <scope>NUCLEOTIDE SEQUENCE [LARGE SCALE GENOMIC DNA]</scope>
    <source>
        <strain evidence="3">CGMCC 1.12931</strain>
    </source>
</reference>
<organism evidence="2 3">
    <name type="scientific">Psychroflexus planctonicus</name>
    <dbReference type="NCBI Taxonomy" id="1526575"/>
    <lineage>
        <taxon>Bacteria</taxon>
        <taxon>Pseudomonadati</taxon>
        <taxon>Bacteroidota</taxon>
        <taxon>Flavobacteriia</taxon>
        <taxon>Flavobacteriales</taxon>
        <taxon>Flavobacteriaceae</taxon>
        <taxon>Psychroflexus</taxon>
    </lineage>
</organism>
<dbReference type="Gene3D" id="3.20.20.240">
    <property type="entry name" value="Methylmalonyl-CoA mutase"/>
    <property type="match status" value="2"/>
</dbReference>
<evidence type="ECO:0000313" key="3">
    <source>
        <dbReference type="Proteomes" id="UP000599179"/>
    </source>
</evidence>
<evidence type="ECO:0000313" key="2">
    <source>
        <dbReference type="EMBL" id="GGE28326.1"/>
    </source>
</evidence>
<keyword evidence="3" id="KW-1185">Reference proteome</keyword>
<feature type="domain" description="Methylmalonyl-CoA mutase alpha/beta chain catalytic" evidence="1">
    <location>
        <begin position="176"/>
        <end position="414"/>
    </location>
</feature>
<name>A0ABQ1SFJ1_9FLAO</name>
<evidence type="ECO:0000259" key="1">
    <source>
        <dbReference type="Pfam" id="PF01642"/>
    </source>
</evidence>
<dbReference type="EMBL" id="BMGM01000002">
    <property type="protein sequence ID" value="GGE28326.1"/>
    <property type="molecule type" value="Genomic_DNA"/>
</dbReference>
<dbReference type="Proteomes" id="UP000599179">
    <property type="component" value="Unassembled WGS sequence"/>
</dbReference>
<gene>
    <name evidence="2" type="primary">mutA</name>
    <name evidence="2" type="ORF">GCM10010832_06260</name>
</gene>
<dbReference type="InterPro" id="IPR016176">
    <property type="entry name" value="Cbl-dep_enz_cat"/>
</dbReference>
<comment type="caution">
    <text evidence="2">The sequence shown here is derived from an EMBL/GenBank/DDBJ whole genome shotgun (WGS) entry which is preliminary data.</text>
</comment>
<dbReference type="PANTHER" id="PTHR48101:SF1">
    <property type="entry name" value="METHYLMALONYL-COA MUTASE, LARGE SUBUNIT"/>
    <property type="match status" value="1"/>
</dbReference>
<accession>A0ABQ1SFJ1</accession>
<dbReference type="SUPFAM" id="SSF51703">
    <property type="entry name" value="Cobalamin (vitamin B12)-dependent enzymes"/>
    <property type="match status" value="1"/>
</dbReference>
<dbReference type="InterPro" id="IPR006099">
    <property type="entry name" value="MeMalonylCoA_mutase_a/b_cat"/>
</dbReference>
<dbReference type="Pfam" id="PF01642">
    <property type="entry name" value="MM_CoA_mutase"/>
    <property type="match status" value="1"/>
</dbReference>